<dbReference type="PANTHER" id="PTHR34136:SF1">
    <property type="entry name" value="UDP-N-ACETYL-D-MANNOSAMINURONIC ACID TRANSFERASE"/>
    <property type="match status" value="1"/>
</dbReference>
<evidence type="ECO:0000256" key="3">
    <source>
        <dbReference type="SAM" id="Phobius"/>
    </source>
</evidence>
<dbReference type="OrthoDB" id="9771846at2"/>
<keyword evidence="3" id="KW-0472">Membrane</keyword>
<dbReference type="NCBIfam" id="TIGR00696">
    <property type="entry name" value="wecG_tagA_cpsF"/>
    <property type="match status" value="1"/>
</dbReference>
<name>A0A433VJ79_9CYAN</name>
<dbReference type="RefSeq" id="WP_127081786.1">
    <property type="nucleotide sequence ID" value="NZ_RSCL01000007.1"/>
</dbReference>
<organism evidence="4 5">
    <name type="scientific">Dulcicalothrix desertica PCC 7102</name>
    <dbReference type="NCBI Taxonomy" id="232991"/>
    <lineage>
        <taxon>Bacteria</taxon>
        <taxon>Bacillati</taxon>
        <taxon>Cyanobacteriota</taxon>
        <taxon>Cyanophyceae</taxon>
        <taxon>Nostocales</taxon>
        <taxon>Calotrichaceae</taxon>
        <taxon>Dulcicalothrix</taxon>
    </lineage>
</organism>
<feature type="transmembrane region" description="Helical" evidence="3">
    <location>
        <begin position="227"/>
        <end position="245"/>
    </location>
</feature>
<dbReference type="AlphaFoldDB" id="A0A433VJ79"/>
<reference evidence="4" key="2">
    <citation type="journal article" date="2019" name="Genome Biol. Evol.">
        <title>Day and night: Metabolic profiles and evolutionary relationships of six axenic non-marine cyanobacteria.</title>
        <authorList>
            <person name="Will S.E."/>
            <person name="Henke P."/>
            <person name="Boedeker C."/>
            <person name="Huang S."/>
            <person name="Brinkmann H."/>
            <person name="Rohde M."/>
            <person name="Jarek M."/>
            <person name="Friedl T."/>
            <person name="Seufert S."/>
            <person name="Schumacher M."/>
            <person name="Overmann J."/>
            <person name="Neumann-Schaal M."/>
            <person name="Petersen J."/>
        </authorList>
    </citation>
    <scope>NUCLEOTIDE SEQUENCE [LARGE SCALE GENOMIC DNA]</scope>
    <source>
        <strain evidence="4">PCC 7102</strain>
    </source>
</reference>
<keyword evidence="3" id="KW-1133">Transmembrane helix</keyword>
<evidence type="ECO:0000256" key="2">
    <source>
        <dbReference type="ARBA" id="ARBA00022679"/>
    </source>
</evidence>
<gene>
    <name evidence="4" type="ORF">DSM106972_033220</name>
</gene>
<dbReference type="Proteomes" id="UP000271624">
    <property type="component" value="Unassembled WGS sequence"/>
</dbReference>
<accession>A0A433VJ79</accession>
<dbReference type="PANTHER" id="PTHR34136">
    <property type="match status" value="1"/>
</dbReference>
<dbReference type="GO" id="GO:0016758">
    <property type="term" value="F:hexosyltransferase activity"/>
    <property type="evidence" value="ECO:0007669"/>
    <property type="project" value="TreeGrafter"/>
</dbReference>
<sequence length="252" mass="27678">MADRVSFLNINFDRMPESEAIEVLLARLLKRQGGRVYYGNAHTMVTAARNPALAQALEQGDLLLADGSGVRWGSAFLGTPLVHNLNGTDLVPSLCKNGAAKNLSIYLLGAKPNVAEIAAANLKKAYPGLIIAGTQHGYFSDSETPQILEAIRVARPHLLLVAMGVPLQEIWIDQHANLLPEITCMGVGGLFDFVALRIARAPYFIRVIGMEWLWRLAMEPNRMWRRYIIGNLVFLSLVLSCAVTLNQGEQTT</sequence>
<dbReference type="CDD" id="cd06533">
    <property type="entry name" value="Glyco_transf_WecG_TagA"/>
    <property type="match status" value="1"/>
</dbReference>
<keyword evidence="2 4" id="KW-0808">Transferase</keyword>
<dbReference type="EMBL" id="RSCL01000007">
    <property type="protein sequence ID" value="RUT06116.1"/>
    <property type="molecule type" value="Genomic_DNA"/>
</dbReference>
<keyword evidence="1" id="KW-0328">Glycosyltransferase</keyword>
<evidence type="ECO:0000256" key="1">
    <source>
        <dbReference type="ARBA" id="ARBA00022676"/>
    </source>
</evidence>
<proteinExistence type="predicted"/>
<dbReference type="InterPro" id="IPR004629">
    <property type="entry name" value="WecG_TagA_CpsF"/>
</dbReference>
<dbReference type="Pfam" id="PF03808">
    <property type="entry name" value="Glyco_tran_WecG"/>
    <property type="match status" value="1"/>
</dbReference>
<reference evidence="4" key="1">
    <citation type="submission" date="2018-12" db="EMBL/GenBank/DDBJ databases">
        <authorList>
            <person name="Will S."/>
            <person name="Neumann-Schaal M."/>
            <person name="Henke P."/>
        </authorList>
    </citation>
    <scope>NUCLEOTIDE SEQUENCE</scope>
    <source>
        <strain evidence="4">PCC 7102</strain>
    </source>
</reference>
<evidence type="ECO:0000313" key="5">
    <source>
        <dbReference type="Proteomes" id="UP000271624"/>
    </source>
</evidence>
<comment type="caution">
    <text evidence="4">The sequence shown here is derived from an EMBL/GenBank/DDBJ whole genome shotgun (WGS) entry which is preliminary data.</text>
</comment>
<keyword evidence="5" id="KW-1185">Reference proteome</keyword>
<keyword evidence="3" id="KW-0812">Transmembrane</keyword>
<protein>
    <submittedName>
        <fullName evidence="4">N-acetylmannosaminyltransferase</fullName>
    </submittedName>
</protein>
<evidence type="ECO:0000313" key="4">
    <source>
        <dbReference type="EMBL" id="RUT06116.1"/>
    </source>
</evidence>